<feature type="region of interest" description="Disordered" evidence="1">
    <location>
        <begin position="393"/>
        <end position="436"/>
    </location>
</feature>
<keyword evidence="7" id="KW-1185">Reference proteome</keyword>
<dbReference type="OrthoDB" id="552315at2759"/>
<dbReference type="Pfam" id="PF24394">
    <property type="entry name" value="TMEM62_C"/>
    <property type="match status" value="1"/>
</dbReference>
<feature type="transmembrane region" description="Helical" evidence="2">
    <location>
        <begin position="680"/>
        <end position="700"/>
    </location>
</feature>
<feature type="chain" id="PRO_5015164160" evidence="3">
    <location>
        <begin position="17"/>
        <end position="889"/>
    </location>
</feature>
<dbReference type="GO" id="GO:0016787">
    <property type="term" value="F:hydrolase activity"/>
    <property type="evidence" value="ECO:0007669"/>
    <property type="project" value="InterPro"/>
</dbReference>
<dbReference type="Pfam" id="PF00149">
    <property type="entry name" value="Metallophos"/>
    <property type="match status" value="1"/>
</dbReference>
<feature type="region of interest" description="Disordered" evidence="1">
    <location>
        <begin position="773"/>
        <end position="795"/>
    </location>
</feature>
<feature type="domain" description="Calcineurin-like phosphoesterase" evidence="4">
    <location>
        <begin position="27"/>
        <end position="290"/>
    </location>
</feature>
<dbReference type="InterPro" id="IPR004843">
    <property type="entry name" value="Calcineurin-like_PHP"/>
</dbReference>
<feature type="transmembrane region" description="Helical" evidence="2">
    <location>
        <begin position="739"/>
        <end position="762"/>
    </location>
</feature>
<dbReference type="PANTHER" id="PTHR14795">
    <property type="entry name" value="HELICASE RELATED"/>
    <property type="match status" value="1"/>
</dbReference>
<feature type="transmembrane region" description="Helical" evidence="2">
    <location>
        <begin position="829"/>
        <end position="847"/>
    </location>
</feature>
<dbReference type="InterPro" id="IPR029052">
    <property type="entry name" value="Metallo-depent_PP-like"/>
</dbReference>
<evidence type="ECO:0000259" key="5">
    <source>
        <dbReference type="Pfam" id="PF24394"/>
    </source>
</evidence>
<feature type="domain" description="TMEM62 C-terminal" evidence="5">
    <location>
        <begin position="596"/>
        <end position="842"/>
    </location>
</feature>
<keyword evidence="2" id="KW-0812">Transmembrane</keyword>
<sequence>MRLLLLACLLAAAAEAVAPPPPLPLAFVHLSDIHYSTNVRKYWRLFGDREGDAALWAQQVVPRLRPAAALVTGDITDSKTAHGEGLQQEVEWLAYASLLRNLSAAGVPEQLVWDVPGNHDTFNMPVRGGPNDFFATHSAEGKRRASHQQRVYLHQLPAPPGQQQQQGSDGSGSDGSSAVNCPAAWFLGLDPTPEPGLRSPTNFAGLARPAFLAEVRATLQSIEPPAGCGPPLIIAYCHYPLSTIDSTEPHSLGPAAILLHAAHKATAMQGLTQLLAEHNVAAVLSGHLHSSFGQRLHRVHSTPAGGHMAELETAAWKDDRRFRVLALDGGALSFVELMFHTRNAPRMPGRSDAPAMQDAAWQAAYERRGWAVTALDPSAAVIDHVALITSPPDGRYSSLGAPKPAAPKQRRQPQRQLGEGEEGSGSDGAEEEQEQQGWVRALVFSLDTPAAEQPAEQLEVRLSGWLPNGVQLFSKPMQLQQPAGSGGSGNSGSDGGLLFAAQGETTVSCVGAAGDPAAHCHAPADLVDIQVSVRGRSGAVSRSARQPAALRCTALTTSHQRCWVAPVEGRPLPLKVTALEWAGLAFNWPVMVHRLFLCAWLFQVGALLVAPRLLASRVQPLIAASPLLQCRASDQLQLPSTPRSAAASGGVAAAAQTLVATAVSYLLWPVAALFISASVTGVWAAQLAFSLYLLLGPWLLYTGLSPGYPPAVMFHFGVLGRLDPSAPASWRFISTCDTMFVSLLHLLLCVLPATLWVACVVARRCQLAHHASPGAVSRSGSRSSSEGSTCGRRRLESGGEASYRSLLREGNCLADGSAAGRWAFSVPQLAALAALAALNWAGVYYKAASLMGAISLLASPGFAWTLPLALLLVVAWPGPRRAGSTQKGE</sequence>
<gene>
    <name evidence="6" type="ORF">C2E21_2149</name>
</gene>
<dbReference type="AlphaFoldDB" id="A0A2P6TXL9"/>
<evidence type="ECO:0000256" key="1">
    <source>
        <dbReference type="SAM" id="MobiDB-lite"/>
    </source>
</evidence>
<evidence type="ECO:0000256" key="2">
    <source>
        <dbReference type="SAM" id="Phobius"/>
    </source>
</evidence>
<evidence type="ECO:0000256" key="3">
    <source>
        <dbReference type="SAM" id="SignalP"/>
    </source>
</evidence>
<dbReference type="PANTHER" id="PTHR14795:SF0">
    <property type="entry name" value="TRANSMEMBRANE PROTEIN 62"/>
    <property type="match status" value="1"/>
</dbReference>
<organism evidence="6 7">
    <name type="scientific">Chlorella sorokiniana</name>
    <name type="common">Freshwater green alga</name>
    <dbReference type="NCBI Taxonomy" id="3076"/>
    <lineage>
        <taxon>Eukaryota</taxon>
        <taxon>Viridiplantae</taxon>
        <taxon>Chlorophyta</taxon>
        <taxon>core chlorophytes</taxon>
        <taxon>Trebouxiophyceae</taxon>
        <taxon>Chlorellales</taxon>
        <taxon>Chlorellaceae</taxon>
        <taxon>Chlorella clade</taxon>
        <taxon>Chlorella</taxon>
    </lineage>
</organism>
<dbReference type="SUPFAM" id="SSF56300">
    <property type="entry name" value="Metallo-dependent phosphatases"/>
    <property type="match status" value="1"/>
</dbReference>
<feature type="compositionally biased region" description="Acidic residues" evidence="1">
    <location>
        <begin position="419"/>
        <end position="434"/>
    </location>
</feature>
<dbReference type="EMBL" id="LHPG02000004">
    <property type="protein sequence ID" value="PRW58812.1"/>
    <property type="molecule type" value="Genomic_DNA"/>
</dbReference>
<feature type="transmembrane region" description="Helical" evidence="2">
    <location>
        <begin position="853"/>
        <end position="876"/>
    </location>
</feature>
<dbReference type="Proteomes" id="UP000239899">
    <property type="component" value="Unassembled WGS sequence"/>
</dbReference>
<protein>
    <submittedName>
        <fullName evidence="6">Metallophosphoesterase</fullName>
    </submittedName>
</protein>
<feature type="compositionally biased region" description="Low complexity" evidence="1">
    <location>
        <begin position="773"/>
        <end position="790"/>
    </location>
</feature>
<accession>A0A2P6TXL9</accession>
<reference evidence="6 7" key="1">
    <citation type="journal article" date="2018" name="Plant J.">
        <title>Genome sequences of Chlorella sorokiniana UTEX 1602 and Micractinium conductrix SAG 241.80: implications to maltose excretion by a green alga.</title>
        <authorList>
            <person name="Arriola M.B."/>
            <person name="Velmurugan N."/>
            <person name="Zhang Y."/>
            <person name="Plunkett M.H."/>
            <person name="Hondzo H."/>
            <person name="Barney B.M."/>
        </authorList>
    </citation>
    <scope>NUCLEOTIDE SEQUENCE [LARGE SCALE GENOMIC DNA]</scope>
    <source>
        <strain evidence="7">UTEX 1602</strain>
    </source>
</reference>
<feature type="region of interest" description="Disordered" evidence="1">
    <location>
        <begin position="158"/>
        <end position="177"/>
    </location>
</feature>
<keyword evidence="2" id="KW-1133">Transmembrane helix</keyword>
<evidence type="ECO:0000313" key="7">
    <source>
        <dbReference type="Proteomes" id="UP000239899"/>
    </source>
</evidence>
<name>A0A2P6TXL9_CHLSO</name>
<keyword evidence="3" id="KW-0732">Signal</keyword>
<feature type="signal peptide" evidence="3">
    <location>
        <begin position="1"/>
        <end position="16"/>
    </location>
</feature>
<dbReference type="STRING" id="3076.A0A2P6TXL9"/>
<proteinExistence type="predicted"/>
<evidence type="ECO:0000259" key="4">
    <source>
        <dbReference type="Pfam" id="PF00149"/>
    </source>
</evidence>
<evidence type="ECO:0000313" key="6">
    <source>
        <dbReference type="EMBL" id="PRW58812.1"/>
    </source>
</evidence>
<keyword evidence="2" id="KW-0472">Membrane</keyword>
<feature type="transmembrane region" description="Helical" evidence="2">
    <location>
        <begin position="645"/>
        <end position="668"/>
    </location>
</feature>
<comment type="caution">
    <text evidence="6">The sequence shown here is derived from an EMBL/GenBank/DDBJ whole genome shotgun (WGS) entry which is preliminary data.</text>
</comment>
<dbReference type="Gene3D" id="3.60.21.10">
    <property type="match status" value="1"/>
</dbReference>
<dbReference type="InterPro" id="IPR056230">
    <property type="entry name" value="TMEM62_C"/>
</dbReference>